<dbReference type="Gramene" id="TuG1812G0200003342.01.T03">
    <property type="protein sequence ID" value="TuG1812G0200003342.01.T03"/>
    <property type="gene ID" value="TuG1812G0200003342.01"/>
</dbReference>
<keyword evidence="1" id="KW-0472">Membrane</keyword>
<organism evidence="2 3">
    <name type="scientific">Triticum urartu</name>
    <name type="common">Red wild einkorn</name>
    <name type="synonym">Crithodium urartu</name>
    <dbReference type="NCBI Taxonomy" id="4572"/>
    <lineage>
        <taxon>Eukaryota</taxon>
        <taxon>Viridiplantae</taxon>
        <taxon>Streptophyta</taxon>
        <taxon>Embryophyta</taxon>
        <taxon>Tracheophyta</taxon>
        <taxon>Spermatophyta</taxon>
        <taxon>Magnoliopsida</taxon>
        <taxon>Liliopsida</taxon>
        <taxon>Poales</taxon>
        <taxon>Poaceae</taxon>
        <taxon>BOP clade</taxon>
        <taxon>Pooideae</taxon>
        <taxon>Triticodae</taxon>
        <taxon>Triticeae</taxon>
        <taxon>Triticinae</taxon>
        <taxon>Triticum</taxon>
    </lineage>
</organism>
<keyword evidence="1" id="KW-0812">Transmembrane</keyword>
<dbReference type="Gramene" id="TuG1812G0200003342.01.T02">
    <property type="protein sequence ID" value="TuG1812G0200003342.01.T02"/>
    <property type="gene ID" value="TuG1812G0200003342.01"/>
</dbReference>
<accession>A0A8R7PFD3</accession>
<protein>
    <submittedName>
        <fullName evidence="2">Uncharacterized protein</fullName>
    </submittedName>
</protein>
<dbReference type="EnsemblPlants" id="TuG1812G0200003342.01.T06">
    <property type="protein sequence ID" value="TuG1812G0200003342.01.T06"/>
    <property type="gene ID" value="TuG1812G0200003342.01"/>
</dbReference>
<dbReference type="EnsemblPlants" id="TuG1812G0200003342.01.T02">
    <property type="protein sequence ID" value="TuG1812G0200003342.01.T02"/>
    <property type="gene ID" value="TuG1812G0200003342.01"/>
</dbReference>
<reference evidence="2" key="2">
    <citation type="submission" date="2018-03" db="EMBL/GenBank/DDBJ databases">
        <title>The Triticum urartu genome reveals the dynamic nature of wheat genome evolution.</title>
        <authorList>
            <person name="Ling H."/>
            <person name="Ma B."/>
            <person name="Shi X."/>
            <person name="Liu H."/>
            <person name="Dong L."/>
            <person name="Sun H."/>
            <person name="Cao Y."/>
            <person name="Gao Q."/>
            <person name="Zheng S."/>
            <person name="Li Y."/>
            <person name="Yu Y."/>
            <person name="Du H."/>
            <person name="Qi M."/>
            <person name="Li Y."/>
            <person name="Yu H."/>
            <person name="Cui Y."/>
            <person name="Wang N."/>
            <person name="Chen C."/>
            <person name="Wu H."/>
            <person name="Zhao Y."/>
            <person name="Zhang J."/>
            <person name="Li Y."/>
            <person name="Zhou W."/>
            <person name="Zhang B."/>
            <person name="Hu W."/>
            <person name="Eijk M."/>
            <person name="Tang J."/>
            <person name="Witsenboer H."/>
            <person name="Zhao S."/>
            <person name="Li Z."/>
            <person name="Zhang A."/>
            <person name="Wang D."/>
            <person name="Liang C."/>
        </authorList>
    </citation>
    <scope>NUCLEOTIDE SEQUENCE [LARGE SCALE GENOMIC DNA]</scope>
    <source>
        <strain evidence="2">cv. G1812</strain>
    </source>
</reference>
<reference evidence="3" key="1">
    <citation type="journal article" date="2013" name="Nature">
        <title>Draft genome of the wheat A-genome progenitor Triticum urartu.</title>
        <authorList>
            <person name="Ling H.Q."/>
            <person name="Zhao S."/>
            <person name="Liu D."/>
            <person name="Wang J."/>
            <person name="Sun H."/>
            <person name="Zhang C."/>
            <person name="Fan H."/>
            <person name="Li D."/>
            <person name="Dong L."/>
            <person name="Tao Y."/>
            <person name="Gao C."/>
            <person name="Wu H."/>
            <person name="Li Y."/>
            <person name="Cui Y."/>
            <person name="Guo X."/>
            <person name="Zheng S."/>
            <person name="Wang B."/>
            <person name="Yu K."/>
            <person name="Liang Q."/>
            <person name="Yang W."/>
            <person name="Lou X."/>
            <person name="Chen J."/>
            <person name="Feng M."/>
            <person name="Jian J."/>
            <person name="Zhang X."/>
            <person name="Luo G."/>
            <person name="Jiang Y."/>
            <person name="Liu J."/>
            <person name="Wang Z."/>
            <person name="Sha Y."/>
            <person name="Zhang B."/>
            <person name="Wu H."/>
            <person name="Tang D."/>
            <person name="Shen Q."/>
            <person name="Xue P."/>
            <person name="Zou S."/>
            <person name="Wang X."/>
            <person name="Liu X."/>
            <person name="Wang F."/>
            <person name="Yang Y."/>
            <person name="An X."/>
            <person name="Dong Z."/>
            <person name="Zhang K."/>
            <person name="Zhang X."/>
            <person name="Luo M.C."/>
            <person name="Dvorak J."/>
            <person name="Tong Y."/>
            <person name="Wang J."/>
            <person name="Yang H."/>
            <person name="Li Z."/>
            <person name="Wang D."/>
            <person name="Zhang A."/>
            <person name="Wang J."/>
        </authorList>
    </citation>
    <scope>NUCLEOTIDE SEQUENCE</scope>
    <source>
        <strain evidence="3">cv. G1812</strain>
    </source>
</reference>
<dbReference type="EnsemblPlants" id="TuG1812G0200003342.01.T01">
    <property type="protein sequence ID" value="TuG1812G0200003342.01.T01"/>
    <property type="gene ID" value="TuG1812G0200003342.01"/>
</dbReference>
<evidence type="ECO:0000313" key="2">
    <source>
        <dbReference type="EnsemblPlants" id="TuG1812G0200003342.01.T06"/>
    </source>
</evidence>
<keyword evidence="1" id="KW-1133">Transmembrane helix</keyword>
<proteinExistence type="predicted"/>
<reference evidence="2" key="3">
    <citation type="submission" date="2022-06" db="UniProtKB">
        <authorList>
            <consortium name="EnsemblPlants"/>
        </authorList>
    </citation>
    <scope>IDENTIFICATION</scope>
</reference>
<keyword evidence="3" id="KW-1185">Reference proteome</keyword>
<dbReference type="EnsemblPlants" id="TuG1812G0200003342.01.T03">
    <property type="protein sequence ID" value="TuG1812G0200003342.01.T03"/>
    <property type="gene ID" value="TuG1812G0200003342.01"/>
</dbReference>
<feature type="transmembrane region" description="Helical" evidence="1">
    <location>
        <begin position="28"/>
        <end position="48"/>
    </location>
</feature>
<dbReference type="AlphaFoldDB" id="A0A8R7PFD3"/>
<dbReference type="Gramene" id="TuG1812G0200003342.01.T06">
    <property type="protein sequence ID" value="TuG1812G0200003342.01.T06"/>
    <property type="gene ID" value="TuG1812G0200003342.01"/>
</dbReference>
<sequence>MEVHFTSKDSTHMKRSLMKSWKRDLPMLHSHEIFVCFTLLPYMIYKVLGMLGTVARSAEAQNTRGCMRRRELTATIGGGLVGRIVRHGQLRRDLA</sequence>
<dbReference type="Gramene" id="TuG1812G0200003342.01.T01">
    <property type="protein sequence ID" value="TuG1812G0200003342.01.T01"/>
    <property type="gene ID" value="TuG1812G0200003342.01"/>
</dbReference>
<evidence type="ECO:0000256" key="1">
    <source>
        <dbReference type="SAM" id="Phobius"/>
    </source>
</evidence>
<dbReference type="Proteomes" id="UP000015106">
    <property type="component" value="Chromosome 2"/>
</dbReference>
<name>A0A8R7PFD3_TRIUA</name>
<evidence type="ECO:0000313" key="3">
    <source>
        <dbReference type="Proteomes" id="UP000015106"/>
    </source>
</evidence>